<accession>A0A1A0MU24</accession>
<organism evidence="2 3">
    <name type="scientific">Mycolicibacterium mucogenicum</name>
    <name type="common">Mycobacterium mucogenicum</name>
    <dbReference type="NCBI Taxonomy" id="56689"/>
    <lineage>
        <taxon>Bacteria</taxon>
        <taxon>Bacillati</taxon>
        <taxon>Actinomycetota</taxon>
        <taxon>Actinomycetes</taxon>
        <taxon>Mycobacteriales</taxon>
        <taxon>Mycobacteriaceae</taxon>
        <taxon>Mycolicibacterium</taxon>
    </lineage>
</organism>
<keyword evidence="1" id="KW-0812">Transmembrane</keyword>
<dbReference type="InterPro" id="IPR007339">
    <property type="entry name" value="RclC-like"/>
</dbReference>
<dbReference type="Pfam" id="PF04224">
    <property type="entry name" value="DUF417"/>
    <property type="match status" value="1"/>
</dbReference>
<dbReference type="OrthoDB" id="1118972at2"/>
<feature type="transmembrane region" description="Helical" evidence="1">
    <location>
        <begin position="139"/>
        <end position="162"/>
    </location>
</feature>
<feature type="transmembrane region" description="Helical" evidence="1">
    <location>
        <begin position="21"/>
        <end position="40"/>
    </location>
</feature>
<sequence length="170" mass="17923">MAVKANTLSAALLNAEPAVKSTGWILARYGLALVIGWIGFCKFYPYEAHNIEPLVANSPFMGWLYTVISVETFSTMLGVLEIATALLIIAKPWFPALSAFGSAVAVLLFASTLSFLFTTPGVGEPSEGGFPLLSMTGQFLIKDVVLIGVSVLTLADSIGAVVHGTARSPE</sequence>
<name>A0A1A0MU24_MYCMU</name>
<feature type="transmembrane region" description="Helical" evidence="1">
    <location>
        <begin position="96"/>
        <end position="119"/>
    </location>
</feature>
<dbReference type="PIRSF" id="PIRSF028065">
    <property type="entry name" value="UCP028065"/>
    <property type="match status" value="1"/>
</dbReference>
<dbReference type="RefSeq" id="WP_061009747.1">
    <property type="nucleotide sequence ID" value="NZ_LSKL01000173.1"/>
</dbReference>
<comment type="caution">
    <text evidence="2">The sequence shown here is derived from an EMBL/GenBank/DDBJ whole genome shotgun (WGS) entry which is preliminary data.</text>
</comment>
<protein>
    <recommendedName>
        <fullName evidence="4">DUF417 family protein</fullName>
    </recommendedName>
</protein>
<gene>
    <name evidence="2" type="ORF">A5642_16605</name>
</gene>
<dbReference type="GO" id="GO:0005886">
    <property type="term" value="C:plasma membrane"/>
    <property type="evidence" value="ECO:0007669"/>
    <property type="project" value="TreeGrafter"/>
</dbReference>
<evidence type="ECO:0000313" key="2">
    <source>
        <dbReference type="EMBL" id="OBA88556.1"/>
    </source>
</evidence>
<evidence type="ECO:0000313" key="3">
    <source>
        <dbReference type="Proteomes" id="UP000093962"/>
    </source>
</evidence>
<keyword evidence="1" id="KW-0472">Membrane</keyword>
<dbReference type="PANTHER" id="PTHR40106:SF1">
    <property type="entry name" value="INNER MEMBRANE PROTEIN RCLC"/>
    <property type="match status" value="1"/>
</dbReference>
<dbReference type="GO" id="GO:1901530">
    <property type="term" value="P:response to hypochlorite"/>
    <property type="evidence" value="ECO:0007669"/>
    <property type="project" value="TreeGrafter"/>
</dbReference>
<dbReference type="EMBL" id="LZSF01000103">
    <property type="protein sequence ID" value="OBA88556.1"/>
    <property type="molecule type" value="Genomic_DNA"/>
</dbReference>
<dbReference type="InterPro" id="IPR016865">
    <property type="entry name" value="RclC"/>
</dbReference>
<feature type="transmembrane region" description="Helical" evidence="1">
    <location>
        <begin position="60"/>
        <end position="89"/>
    </location>
</feature>
<reference evidence="2 3" key="1">
    <citation type="submission" date="2016-06" db="EMBL/GenBank/DDBJ databases">
        <authorList>
            <person name="Kjaerup R.B."/>
            <person name="Dalgaard T.S."/>
            <person name="Juul-Madsen H.R."/>
        </authorList>
    </citation>
    <scope>NUCLEOTIDE SEQUENCE [LARGE SCALE GENOMIC DNA]</scope>
    <source>
        <strain evidence="2 3">1199456.5</strain>
    </source>
</reference>
<evidence type="ECO:0000256" key="1">
    <source>
        <dbReference type="SAM" id="Phobius"/>
    </source>
</evidence>
<evidence type="ECO:0008006" key="4">
    <source>
        <dbReference type="Google" id="ProtNLM"/>
    </source>
</evidence>
<proteinExistence type="predicted"/>
<dbReference type="Proteomes" id="UP000093962">
    <property type="component" value="Unassembled WGS sequence"/>
</dbReference>
<dbReference type="PANTHER" id="PTHR40106">
    <property type="entry name" value="INNER MEMBRANE PROTEIN RCLC"/>
    <property type="match status" value="1"/>
</dbReference>
<keyword evidence="1" id="KW-1133">Transmembrane helix</keyword>
<dbReference type="AlphaFoldDB" id="A0A1A0MU24"/>